<evidence type="ECO:0000256" key="1">
    <source>
        <dbReference type="SAM" id="MobiDB-lite"/>
    </source>
</evidence>
<gene>
    <name evidence="3" type="ORF">ACJ72_07657</name>
</gene>
<protein>
    <submittedName>
        <fullName evidence="3">Uncharacterized protein</fullName>
    </submittedName>
</protein>
<sequence length="214" mass="23419">MASAATTVLCCHIWRCTLILLLRGDYSGALVCVQTSAAIGDARPANTACGRYVSFFLKTLLEKAQRNGVENLDHDEEMIAYVSGDLQGRISGSWIWQQNENGSATTTVTPPQSSSSSKSSLLGRQFVDGALNGVAPDDPEMEWEGWEWVEQTVHFLLTEQQRQSGAATIERKQNGTRHVVGARPNLPFNRPPENITPPLISPPSNPRMTIANII</sequence>
<reference evidence="3 4" key="1">
    <citation type="submission" date="2015-07" db="EMBL/GenBank/DDBJ databases">
        <title>Emmonsia species relationships and genome sequence.</title>
        <authorList>
            <person name="Cuomo C.A."/>
            <person name="Schwartz I.S."/>
            <person name="Kenyon C."/>
            <person name="de Hoog G.S."/>
            <person name="Govender N.P."/>
            <person name="Botha A."/>
            <person name="Moreno L."/>
            <person name="de Vries M."/>
            <person name="Munoz J.F."/>
            <person name="Stielow J.B."/>
        </authorList>
    </citation>
    <scope>NUCLEOTIDE SEQUENCE [LARGE SCALE GENOMIC DNA]</scope>
    <source>
        <strain evidence="3 4">CBS 136260</strain>
    </source>
</reference>
<feature type="region of interest" description="Disordered" evidence="1">
    <location>
        <begin position="180"/>
        <end position="204"/>
    </location>
</feature>
<evidence type="ECO:0000313" key="4">
    <source>
        <dbReference type="Proteomes" id="UP000091918"/>
    </source>
</evidence>
<dbReference type="STRING" id="1658172.A0A1B7NMI5"/>
<dbReference type="EMBL" id="LGUA01001802">
    <property type="protein sequence ID" value="OAX78039.1"/>
    <property type="molecule type" value="Genomic_DNA"/>
</dbReference>
<accession>A0A1B7NMI5</accession>
<name>A0A1B7NMI5_9EURO</name>
<feature type="chain" id="PRO_5008598092" evidence="2">
    <location>
        <begin position="30"/>
        <end position="214"/>
    </location>
</feature>
<dbReference type="OrthoDB" id="2110361at2759"/>
<proteinExistence type="predicted"/>
<keyword evidence="2" id="KW-0732">Signal</keyword>
<comment type="caution">
    <text evidence="3">The sequence shown here is derived from an EMBL/GenBank/DDBJ whole genome shotgun (WGS) entry which is preliminary data.</text>
</comment>
<keyword evidence="4" id="KW-1185">Reference proteome</keyword>
<dbReference type="Proteomes" id="UP000091918">
    <property type="component" value="Unassembled WGS sequence"/>
</dbReference>
<feature type="signal peptide" evidence="2">
    <location>
        <begin position="1"/>
        <end position="29"/>
    </location>
</feature>
<evidence type="ECO:0000313" key="3">
    <source>
        <dbReference type="EMBL" id="OAX78039.1"/>
    </source>
</evidence>
<dbReference type="AlphaFoldDB" id="A0A1B7NMI5"/>
<organism evidence="3 4">
    <name type="scientific">Emergomyces africanus</name>
    <dbReference type="NCBI Taxonomy" id="1955775"/>
    <lineage>
        <taxon>Eukaryota</taxon>
        <taxon>Fungi</taxon>
        <taxon>Dikarya</taxon>
        <taxon>Ascomycota</taxon>
        <taxon>Pezizomycotina</taxon>
        <taxon>Eurotiomycetes</taxon>
        <taxon>Eurotiomycetidae</taxon>
        <taxon>Onygenales</taxon>
        <taxon>Ajellomycetaceae</taxon>
        <taxon>Emergomyces</taxon>
    </lineage>
</organism>
<evidence type="ECO:0000256" key="2">
    <source>
        <dbReference type="SAM" id="SignalP"/>
    </source>
</evidence>